<sequence length="143" mass="17007">MTERELGRLMQKKLNQNPPIADLYFSNRMKLFMKILKQKLNIVDFWFRYEYQYRGSPHVHMIIWIANAPDVRLLDSATFDQIQHYIQFYDNLVSAINPLPSQPPAEKHPSRLKRTEVTLDNPVQLAELLNRVNHHTKIQHTID</sequence>
<dbReference type="EMBL" id="CARXXK010000001">
    <property type="protein sequence ID" value="CAI6350977.1"/>
    <property type="molecule type" value="Genomic_DNA"/>
</dbReference>
<dbReference type="Proteomes" id="UP001160148">
    <property type="component" value="Unassembled WGS sequence"/>
</dbReference>
<dbReference type="InterPro" id="IPR025476">
    <property type="entry name" value="Helitron_helicase-like"/>
</dbReference>
<dbReference type="Pfam" id="PF14214">
    <property type="entry name" value="Helitron_like_N"/>
    <property type="match status" value="1"/>
</dbReference>
<dbReference type="AlphaFoldDB" id="A0AAV0W5E6"/>
<evidence type="ECO:0000313" key="2">
    <source>
        <dbReference type="EMBL" id="CAI6350977.1"/>
    </source>
</evidence>
<accession>A0AAV0W5E6</accession>
<organism evidence="2 3">
    <name type="scientific">Macrosiphum euphorbiae</name>
    <name type="common">potato aphid</name>
    <dbReference type="NCBI Taxonomy" id="13131"/>
    <lineage>
        <taxon>Eukaryota</taxon>
        <taxon>Metazoa</taxon>
        <taxon>Ecdysozoa</taxon>
        <taxon>Arthropoda</taxon>
        <taxon>Hexapoda</taxon>
        <taxon>Insecta</taxon>
        <taxon>Pterygota</taxon>
        <taxon>Neoptera</taxon>
        <taxon>Paraneoptera</taxon>
        <taxon>Hemiptera</taxon>
        <taxon>Sternorrhyncha</taxon>
        <taxon>Aphidomorpha</taxon>
        <taxon>Aphidoidea</taxon>
        <taxon>Aphididae</taxon>
        <taxon>Macrosiphini</taxon>
        <taxon>Macrosiphum</taxon>
    </lineage>
</organism>
<comment type="caution">
    <text evidence="2">The sequence shown here is derived from an EMBL/GenBank/DDBJ whole genome shotgun (WGS) entry which is preliminary data.</text>
</comment>
<keyword evidence="3" id="KW-1185">Reference proteome</keyword>
<feature type="domain" description="Helitron helicase-like" evidence="1">
    <location>
        <begin position="10"/>
        <end position="63"/>
    </location>
</feature>
<evidence type="ECO:0000313" key="3">
    <source>
        <dbReference type="Proteomes" id="UP001160148"/>
    </source>
</evidence>
<protein>
    <recommendedName>
        <fullName evidence="1">Helitron helicase-like domain-containing protein</fullName>
    </recommendedName>
</protein>
<gene>
    <name evidence="2" type="ORF">MEUPH1_LOCUS7373</name>
</gene>
<proteinExistence type="predicted"/>
<evidence type="ECO:0000259" key="1">
    <source>
        <dbReference type="Pfam" id="PF14214"/>
    </source>
</evidence>
<name>A0AAV0W5E6_9HEMI</name>
<reference evidence="2 3" key="1">
    <citation type="submission" date="2023-01" db="EMBL/GenBank/DDBJ databases">
        <authorList>
            <person name="Whitehead M."/>
        </authorList>
    </citation>
    <scope>NUCLEOTIDE SEQUENCE [LARGE SCALE GENOMIC DNA]</scope>
</reference>